<feature type="transmembrane region" description="Helical" evidence="1">
    <location>
        <begin position="166"/>
        <end position="186"/>
    </location>
</feature>
<feature type="transmembrane region" description="Helical" evidence="1">
    <location>
        <begin position="193"/>
        <end position="218"/>
    </location>
</feature>
<feature type="transmembrane region" description="Helical" evidence="1">
    <location>
        <begin position="306"/>
        <end position="329"/>
    </location>
</feature>
<dbReference type="Proteomes" id="UP000295131">
    <property type="component" value="Unassembled WGS sequence"/>
</dbReference>
<dbReference type="PROSITE" id="PS51257">
    <property type="entry name" value="PROKAR_LIPOPROTEIN"/>
    <property type="match status" value="1"/>
</dbReference>
<organism evidence="2 3">
    <name type="scientific">Pseudohoeflea suaedae</name>
    <dbReference type="NCBI Taxonomy" id="877384"/>
    <lineage>
        <taxon>Bacteria</taxon>
        <taxon>Pseudomonadati</taxon>
        <taxon>Pseudomonadota</taxon>
        <taxon>Alphaproteobacteria</taxon>
        <taxon>Hyphomicrobiales</taxon>
        <taxon>Rhizobiaceae</taxon>
        <taxon>Pseudohoeflea</taxon>
    </lineage>
</organism>
<dbReference type="OrthoDB" id="7993201at2"/>
<protein>
    <recommendedName>
        <fullName evidence="4">Glycosyltransferase RgtA/B/C/D-like domain-containing protein</fullName>
    </recommendedName>
</protein>
<dbReference type="EMBL" id="SMSI01000001">
    <property type="protein sequence ID" value="TDH39012.1"/>
    <property type="molecule type" value="Genomic_DNA"/>
</dbReference>
<evidence type="ECO:0008006" key="4">
    <source>
        <dbReference type="Google" id="ProtNLM"/>
    </source>
</evidence>
<dbReference type="AlphaFoldDB" id="A0A4R5PPJ7"/>
<name>A0A4R5PPJ7_9HYPH</name>
<evidence type="ECO:0000256" key="1">
    <source>
        <dbReference type="SAM" id="Phobius"/>
    </source>
</evidence>
<feature type="transmembrane region" description="Helical" evidence="1">
    <location>
        <begin position="230"/>
        <end position="254"/>
    </location>
</feature>
<comment type="caution">
    <text evidence="2">The sequence shown here is derived from an EMBL/GenBank/DDBJ whole genome shotgun (WGS) entry which is preliminary data.</text>
</comment>
<feature type="transmembrane region" description="Helical" evidence="1">
    <location>
        <begin position="101"/>
        <end position="121"/>
    </location>
</feature>
<keyword evidence="1" id="KW-0472">Membrane</keyword>
<evidence type="ECO:0000313" key="2">
    <source>
        <dbReference type="EMBL" id="TDH39012.1"/>
    </source>
</evidence>
<feature type="transmembrane region" description="Helical" evidence="1">
    <location>
        <begin position="370"/>
        <end position="389"/>
    </location>
</feature>
<keyword evidence="3" id="KW-1185">Reference proteome</keyword>
<feature type="transmembrane region" description="Helical" evidence="1">
    <location>
        <begin position="266"/>
        <end position="294"/>
    </location>
</feature>
<sequence>MKQGIGQGGHWNMMAADSNTLRAAGAGLLFLGCVIALLCLLALPFTAAIGPFYWDTLIYYDATARIASGQIPTIDFLAPVGPLSYWLFYALHELFPDGQGVYLATWSILLVSAPAMAPVICDAARKSGLVAMALAVPFLVFSALPFNVEQFYPYPGVDGYGIYNRHISQLLYVVVAALMFAGSAVARVISLTIALAALFLTKITGFVIALPLVLLALFARRLRLRELCTVAALLAAVLAGLELWCGLTSAYVASVAELVAMNEGELLINIAHAGATHIAILTALGLLLLMLFWFDRDDLAEAWDDFIAGRWAAAIGTVARSTWMWLLAVTIGGMMLESQNWGGQAFLFIWPVLLKAALLDRSAWPARGGAFVTVLIAAATLPTLANIGGRAIRTYAAQMQYDVVQIEELGPLSAISKRDKIDRRVALIREQSISNPDYFLSYAAAGELPRFTYYADPEFQLAWLAAIGEGVAAIRTYEARNDVRFETILSLNFVNPFPYLLGRDAVRHVTIGKDPARTLPPIDAQANAEIADTDLVLWPKCPVTVANAKIREAYGAHLDDRDTVSLSPCWDGLIRPELAPDASGSETATANGE</sequence>
<keyword evidence="1" id="KW-1133">Transmembrane helix</keyword>
<feature type="transmembrane region" description="Helical" evidence="1">
    <location>
        <begin position="128"/>
        <end position="146"/>
    </location>
</feature>
<keyword evidence="1" id="KW-0812">Transmembrane</keyword>
<dbReference type="RefSeq" id="WP_133283845.1">
    <property type="nucleotide sequence ID" value="NZ_SMSI01000001.1"/>
</dbReference>
<feature type="transmembrane region" description="Helical" evidence="1">
    <location>
        <begin position="21"/>
        <end position="54"/>
    </location>
</feature>
<gene>
    <name evidence="2" type="ORF">E2A64_07980</name>
</gene>
<evidence type="ECO:0000313" key="3">
    <source>
        <dbReference type="Proteomes" id="UP000295131"/>
    </source>
</evidence>
<proteinExistence type="predicted"/>
<reference evidence="2 3" key="1">
    <citation type="journal article" date="2013" name="Int. J. Syst. Evol. Microbiol.">
        <title>Hoeflea suaedae sp. nov., an endophytic bacterium isolated from the root of the halophyte Suaeda maritima.</title>
        <authorList>
            <person name="Chung E.J."/>
            <person name="Park J.A."/>
            <person name="Pramanik P."/>
            <person name="Bibi F."/>
            <person name="Jeon C.O."/>
            <person name="Chung Y.R."/>
        </authorList>
    </citation>
    <scope>NUCLEOTIDE SEQUENCE [LARGE SCALE GENOMIC DNA]</scope>
    <source>
        <strain evidence="2 3">YC6898</strain>
    </source>
</reference>
<accession>A0A4R5PPJ7</accession>